<organism evidence="4 5">
    <name type="scientific">Paenibacillus thiaminolyticus</name>
    <name type="common">Bacillus thiaminolyticus</name>
    <dbReference type="NCBI Taxonomy" id="49283"/>
    <lineage>
        <taxon>Bacteria</taxon>
        <taxon>Bacillati</taxon>
        <taxon>Bacillota</taxon>
        <taxon>Bacilli</taxon>
        <taxon>Bacillales</taxon>
        <taxon>Paenibacillaceae</taxon>
        <taxon>Paenibacillus</taxon>
    </lineage>
</organism>
<accession>A0AAP9DS44</accession>
<evidence type="ECO:0000259" key="2">
    <source>
        <dbReference type="Pfam" id="PF14028"/>
    </source>
</evidence>
<evidence type="ECO:0000313" key="6">
    <source>
        <dbReference type="Proteomes" id="UP001209276"/>
    </source>
</evidence>
<evidence type="ECO:0000259" key="1">
    <source>
        <dbReference type="Pfam" id="PF04738"/>
    </source>
</evidence>
<dbReference type="Proteomes" id="UP000315377">
    <property type="component" value="Chromosome"/>
</dbReference>
<reference evidence="4 5" key="1">
    <citation type="submission" date="2019-07" db="EMBL/GenBank/DDBJ databases">
        <title>Paenibacillus thiaminolyticus NRRL B-4156.</title>
        <authorList>
            <person name="Hehnly C."/>
            <person name="Zhang L."/>
        </authorList>
    </citation>
    <scope>NUCLEOTIDE SEQUENCE [LARGE SCALE GENOMIC DNA]</scope>
    <source>
        <strain evidence="4 5">NRRL B-4156</strain>
    </source>
</reference>
<name>A0AAP9DS44_PANTH</name>
<reference evidence="3 6" key="2">
    <citation type="submission" date="2022-05" db="EMBL/GenBank/DDBJ databases">
        <title>Genome Sequencing of Bee-Associated Microbes.</title>
        <authorList>
            <person name="Dunlap C."/>
        </authorList>
    </citation>
    <scope>NUCLEOTIDE SEQUENCE [LARGE SCALE GENOMIC DNA]</scope>
    <source>
        <strain evidence="3 6">NRRL B-14613</strain>
    </source>
</reference>
<evidence type="ECO:0000313" key="3">
    <source>
        <dbReference type="EMBL" id="MCY9610679.1"/>
    </source>
</evidence>
<dbReference type="InterPro" id="IPR023809">
    <property type="entry name" value="Thiopep_bacteriocin_synth_dom"/>
</dbReference>
<dbReference type="EMBL" id="JAMDMM010000062">
    <property type="protein sequence ID" value="MCY9610679.1"/>
    <property type="molecule type" value="Genomic_DNA"/>
</dbReference>
<protein>
    <submittedName>
        <fullName evidence="3">Lantibiotic dehydratase</fullName>
    </submittedName>
</protein>
<dbReference type="RefSeq" id="WP_087440962.1">
    <property type="nucleotide sequence ID" value="NZ_CABMNB010000012.1"/>
</dbReference>
<dbReference type="Pfam" id="PF04738">
    <property type="entry name" value="Lant_dehydr_N"/>
    <property type="match status" value="1"/>
</dbReference>
<dbReference type="Proteomes" id="UP001209276">
    <property type="component" value="Unassembled WGS sequence"/>
</dbReference>
<dbReference type="Pfam" id="PF14028">
    <property type="entry name" value="Lant_dehydr_C"/>
    <property type="match status" value="1"/>
</dbReference>
<dbReference type="EMBL" id="CP041405">
    <property type="protein sequence ID" value="QDM42679.1"/>
    <property type="molecule type" value="Genomic_DNA"/>
</dbReference>
<dbReference type="GeneID" id="76995053"/>
<dbReference type="NCBIfam" id="TIGR03891">
    <property type="entry name" value="thiopep_ocin"/>
    <property type="match status" value="1"/>
</dbReference>
<keyword evidence="6" id="KW-1185">Reference proteome</keyword>
<feature type="domain" description="Lantibiotic dehydratase N-terminal" evidence="1">
    <location>
        <begin position="53"/>
        <end position="702"/>
    </location>
</feature>
<gene>
    <name evidence="4" type="ORF">FLT43_03545</name>
    <name evidence="3" type="ORF">M5W83_26370</name>
</gene>
<dbReference type="InterPro" id="IPR006827">
    <property type="entry name" value="Lant_deHydtase_N"/>
</dbReference>
<sequence length="1048" mass="122985">MIKEAQYRVLDFFMIRTPIISIDNFINLFPEECSDKDLIKQETLKKVITLTENSCVREAIAVSSESLYNSLSILKEPNIVTKKKDQVLNSFLRYMIRMMTRPTPFGLFSGVTYGHFSDIPQLNICEVNSYRKRARPDMQWLLKVVKKIEADKKIVSQLRVQFNFLVFIRGSRAKIDAAMRYGKLKLNENDSVSVRINEAFHFVMESSKEPILYSELVHLMRSKFCDADFDAIDQYIWNLFEQEFIISELRMPSTTIKPFEKILSILNDIKGIDGLVADLKKISQMIKKYNETEIGSGEMNFFELQEVMKKIETADNVLQVDLSLEDKSLTLPKRVKEDVGKAANILCRMAPSKNQHLAEYCNEFIEKYGPYREVPLLELLDEETGLGPPATYRHPRSNQRKIERKESKYEAKLEELLFNWSITCIRSGEEEIILTDEMLEQIGEDELLMNDKTSPSMELYFKLVSDSIQKLSNGKYNLILGRNPGSEGAGKSFGRFIDILGKDFQEKLRTVYQEEQNLEPSKIFAEISYLPSSGRITNVILTENQRMYEIPLGTSSYFPEDRQILVSDLLVGVRNNHFYIKSIRHNCEVIPTAAHMLNYELASNIYRFLIEVGQNQFRHWSNIHWGKMNSSPYIPRLRYDNIVLSPATWNVNVEVTKDQKGTIEEFFHYYKDKWKVPRYVYLTDADNQILLDIENPLHLEMLCRELQKNRHIILTECFEVLKRSPLQQINAGTVAAEFVFPMVRTAQRQEETHQEKKTAKIKKINFTLHERVYPPGGEWVYFKLYGLGNRQDEFIGRHWEEFLELINGYSQLAYFIRYADPQQHLRIRFKISKGEYYKDLMNDINQWSVKLLKDGMITKITFDTYEPEIERYGGYQSMRLAEELFAIDSLLTAQLVHLIRFNKTNLDIETIAILSVIELFHQFEYTNENMLLELNKYFELKDHLPEFRNRKGELLKMFVRKELYKEQPYAPLLESFNSRSDSVKNYKRAIDELKSNGELMNTFDDIVFSVIHMHLNRLLGLDRDLENKIMTLVRHAVNSFIQYRRNCK</sequence>
<feature type="domain" description="Thiopeptide-type bacteriocin biosynthesis" evidence="2">
    <location>
        <begin position="779"/>
        <end position="1037"/>
    </location>
</feature>
<proteinExistence type="predicted"/>
<dbReference type="AlphaFoldDB" id="A0AAP9DS44"/>
<evidence type="ECO:0000313" key="4">
    <source>
        <dbReference type="EMBL" id="QDM42679.1"/>
    </source>
</evidence>
<evidence type="ECO:0000313" key="5">
    <source>
        <dbReference type="Proteomes" id="UP000315377"/>
    </source>
</evidence>